<reference evidence="1 2" key="1">
    <citation type="journal article" date="2011" name="Proc. Natl. Acad. Sci. U.S.A.">
        <title>Genome and transcriptome analyses of the mountain pine beetle-fungal symbiont Grosmannia clavigera, a lodgepole pine pathogen.</title>
        <authorList>
            <person name="DiGuistini S."/>
            <person name="Wang Y."/>
            <person name="Liao N.Y."/>
            <person name="Taylor G."/>
            <person name="Tanguay P."/>
            <person name="Feau N."/>
            <person name="Henrissat B."/>
            <person name="Chan S.K."/>
            <person name="Hesse-Orce U."/>
            <person name="Alamouti S.M."/>
            <person name="Tsui C.K.M."/>
            <person name="Docking R.T."/>
            <person name="Levasseur A."/>
            <person name="Haridas S."/>
            <person name="Robertson G."/>
            <person name="Birol I."/>
            <person name="Holt R.A."/>
            <person name="Marra M.A."/>
            <person name="Hamelin R.C."/>
            <person name="Hirst M."/>
            <person name="Jones S.J.M."/>
            <person name="Bohlmann J."/>
            <person name="Breuil C."/>
        </authorList>
    </citation>
    <scope>NUCLEOTIDE SEQUENCE [LARGE SCALE GENOMIC DNA]</scope>
    <source>
        <strain evidence="2">kw1407 / UAMH 11150</strain>
    </source>
</reference>
<name>F0XCS3_GROCL</name>
<evidence type="ECO:0000313" key="1">
    <source>
        <dbReference type="EMBL" id="EFX03937.1"/>
    </source>
</evidence>
<evidence type="ECO:0000313" key="2">
    <source>
        <dbReference type="Proteomes" id="UP000007796"/>
    </source>
</evidence>
<dbReference type="eggNOG" id="ENOG502T36W">
    <property type="taxonomic scope" value="Eukaryota"/>
</dbReference>
<dbReference type="HOGENOM" id="CLU_850074_0_0_1"/>
<sequence length="327" mass="35760">MPCSAPKEAMMRKGDYVKHKLWMFYSDLHSRVVSRYPRRKAQHQSERIRHTLPCIPATEPLTPLSISGIVSCSSTSLQSWEHIATAATWPLSSPLPPPAEQVSQMDPLEVLTPAGYSGIFAAVDEALSHIRYAVCGPAALWLWGKQETDGENALQLIAPQEISIVCCDSTRDIITSWAACKGLQLYPGRPALIGIPATPDGKIYPLTVNWVDEDTFSQLQIATLANAAGSHIRLLSLETLVNVAATDYAYGESVAKDLATRNALAQDICWLLRRIASAHDESSSFTRLSYQNAPAVLDPIFYVIFLIAHPGSENLFCDAGIELPTDA</sequence>
<protein>
    <submittedName>
        <fullName evidence="1">Uncharacterized protein</fullName>
    </submittedName>
</protein>
<dbReference type="OrthoDB" id="5236058at2759"/>
<dbReference type="RefSeq" id="XP_014173419.1">
    <property type="nucleotide sequence ID" value="XM_014317944.1"/>
</dbReference>
<dbReference type="AlphaFoldDB" id="F0XCS3"/>
<keyword evidence="2" id="KW-1185">Reference proteome</keyword>
<dbReference type="GeneID" id="25981991"/>
<dbReference type="InParanoid" id="F0XCS3"/>
<dbReference type="EMBL" id="GL629765">
    <property type="protein sequence ID" value="EFX03937.1"/>
    <property type="molecule type" value="Genomic_DNA"/>
</dbReference>
<dbReference type="Proteomes" id="UP000007796">
    <property type="component" value="Unassembled WGS sequence"/>
</dbReference>
<dbReference type="STRING" id="655863.F0XCS3"/>
<organism evidence="2">
    <name type="scientific">Grosmannia clavigera (strain kw1407 / UAMH 11150)</name>
    <name type="common">Blue stain fungus</name>
    <name type="synonym">Graphiocladiella clavigera</name>
    <dbReference type="NCBI Taxonomy" id="655863"/>
    <lineage>
        <taxon>Eukaryota</taxon>
        <taxon>Fungi</taxon>
        <taxon>Dikarya</taxon>
        <taxon>Ascomycota</taxon>
        <taxon>Pezizomycotina</taxon>
        <taxon>Sordariomycetes</taxon>
        <taxon>Sordariomycetidae</taxon>
        <taxon>Ophiostomatales</taxon>
        <taxon>Ophiostomataceae</taxon>
        <taxon>Leptographium</taxon>
    </lineage>
</organism>
<proteinExistence type="predicted"/>
<accession>F0XCS3</accession>
<gene>
    <name evidence="1" type="ORF">CMQ_865</name>
</gene>